<dbReference type="InterPro" id="IPR038301">
    <property type="entry name" value="AraC-like_sf"/>
</dbReference>
<reference evidence="2" key="1">
    <citation type="submission" date="2016-10" db="EMBL/GenBank/DDBJ databases">
        <authorList>
            <person name="Varghese N."/>
            <person name="Submissions S."/>
        </authorList>
    </citation>
    <scope>NUCLEOTIDE SEQUENCE [LARGE SCALE GENOMIC DNA]</scope>
    <source>
        <strain evidence="2">DSM 21857</strain>
    </source>
</reference>
<dbReference type="EMBL" id="FORF01000017">
    <property type="protein sequence ID" value="SFJ38963.1"/>
    <property type="molecule type" value="Genomic_DNA"/>
</dbReference>
<dbReference type="Pfam" id="PF07323">
    <property type="entry name" value="DUF1465"/>
    <property type="match status" value="1"/>
</dbReference>
<gene>
    <name evidence="1" type="ORF">SAMN03080618_02826</name>
</gene>
<organism evidence="1 2">
    <name type="scientific">Aquamicrobium aerolatum DSM 21857</name>
    <dbReference type="NCBI Taxonomy" id="1121003"/>
    <lineage>
        <taxon>Bacteria</taxon>
        <taxon>Pseudomonadati</taxon>
        <taxon>Pseudomonadota</taxon>
        <taxon>Alphaproteobacteria</taxon>
        <taxon>Hyphomicrobiales</taxon>
        <taxon>Phyllobacteriaceae</taxon>
        <taxon>Aerobium</taxon>
    </lineage>
</organism>
<keyword evidence="2" id="KW-1185">Reference proteome</keyword>
<accession>A0A1I3QXM4</accession>
<dbReference type="Proteomes" id="UP000242763">
    <property type="component" value="Unassembled WGS sequence"/>
</dbReference>
<protein>
    <submittedName>
        <fullName evidence="1">Regulator of CtrA degradation</fullName>
    </submittedName>
</protein>
<evidence type="ECO:0000313" key="2">
    <source>
        <dbReference type="Proteomes" id="UP000242763"/>
    </source>
</evidence>
<dbReference type="STRING" id="1121003.SAMN03080618_02826"/>
<dbReference type="AlphaFoldDB" id="A0A1I3QXM4"/>
<proteinExistence type="predicted"/>
<dbReference type="InterPro" id="IPR010848">
    <property type="entry name" value="DUF1465"/>
</dbReference>
<dbReference type="Gene3D" id="1.10.8.930">
    <property type="entry name" value="Protein of unknown function DUF1465"/>
    <property type="match status" value="1"/>
</dbReference>
<name>A0A1I3QXM4_9HYPH</name>
<evidence type="ECO:0000313" key="1">
    <source>
        <dbReference type="EMBL" id="SFJ38963.1"/>
    </source>
</evidence>
<sequence length="229" mass="25392">MSTAYRINPSLNMCLRLRHEGIKFPSGSFSQRALGRCHSKRSGVVSLRGVGFMHEQGFQSGNTIKLAERRVYTDSFKPLYNEGMGLVERAAEYLDGDGRVAAKELSRIAATLYAAESMRLTTRLMQVASWLLLQRAANAGEMTRDQVAAEKTKVRLDTASAPQDTPGWVELPGDFRSIVEHSLRLQALVRRVDEDLDTDPMAPAVSTTVRRGNPVSDQINLLHTAFGRN</sequence>